<dbReference type="InterPro" id="IPR006594">
    <property type="entry name" value="LisH"/>
</dbReference>
<dbReference type="InterPro" id="IPR015943">
    <property type="entry name" value="WD40/YVTN_repeat-like_dom_sf"/>
</dbReference>
<dbReference type="FunCoup" id="A0A165PWT0">
    <property type="interactions" value="182"/>
</dbReference>
<feature type="repeat" description="WD" evidence="5">
    <location>
        <begin position="387"/>
        <end position="428"/>
    </location>
</feature>
<evidence type="ECO:0000256" key="3">
    <source>
        <dbReference type="ARBA" id="ARBA00022737"/>
    </source>
</evidence>
<dbReference type="Gene3D" id="2.130.10.10">
    <property type="entry name" value="YVTN repeat-like/Quinoprotein amine dehydrogenase"/>
    <property type="match status" value="1"/>
</dbReference>
<dbReference type="STRING" id="1314781.A0A165PWT0"/>
<reference evidence="6 7" key="1">
    <citation type="journal article" date="2016" name="Mol. Biol. Evol.">
        <title>Comparative Genomics of Early-Diverging Mushroom-Forming Fungi Provides Insights into the Origins of Lignocellulose Decay Capabilities.</title>
        <authorList>
            <person name="Nagy L.G."/>
            <person name="Riley R."/>
            <person name="Tritt A."/>
            <person name="Adam C."/>
            <person name="Daum C."/>
            <person name="Floudas D."/>
            <person name="Sun H."/>
            <person name="Yadav J.S."/>
            <person name="Pangilinan J."/>
            <person name="Larsson K.H."/>
            <person name="Matsuura K."/>
            <person name="Barry K."/>
            <person name="Labutti K."/>
            <person name="Kuo R."/>
            <person name="Ohm R.A."/>
            <person name="Bhattacharya S.S."/>
            <person name="Shirouzu T."/>
            <person name="Yoshinaga Y."/>
            <person name="Martin F.M."/>
            <person name="Grigoriev I.V."/>
            <person name="Hibbett D.S."/>
        </authorList>
    </citation>
    <scope>NUCLEOTIDE SEQUENCE [LARGE SCALE GENOMIC DNA]</scope>
    <source>
        <strain evidence="6 7">HHB12029</strain>
    </source>
</reference>
<feature type="repeat" description="WD" evidence="5">
    <location>
        <begin position="304"/>
        <end position="345"/>
    </location>
</feature>
<feature type="repeat" description="WD" evidence="5">
    <location>
        <begin position="270"/>
        <end position="295"/>
    </location>
</feature>
<evidence type="ECO:0000256" key="1">
    <source>
        <dbReference type="ARBA" id="ARBA00004123"/>
    </source>
</evidence>
<dbReference type="GO" id="GO:0000118">
    <property type="term" value="C:histone deacetylase complex"/>
    <property type="evidence" value="ECO:0007669"/>
    <property type="project" value="TreeGrafter"/>
</dbReference>
<dbReference type="OrthoDB" id="1367865at2759"/>
<sequence length="560" mass="60794">MPAPRGRAQNLVLAADEVNCLIYAYLLDSGFEHAAFNLRAEARLDASPHAKTHVERGMLIEMLAKALLYTEVEAHWREGAMVSNCRNNFSLMRKHVCAYGKHSHPITVPFPDAMMFNGAMNGNKRKAGVLGRDDHFGKRMRTMDPDSMDPEDAEVISYGFCRIAVSPHLSQYYRALVSNGTNGRRQPRTRDGMGWPIEQLPAARVLPGNNAEVLLCAWSGADALSLATGSKDSSVRLWDLTPTPDPAEFGSALVLWDAPEGPSGDGEREINCLEWSPDGKMLAGGSYDMHMRVWNKDGTLYMNVRAHEAPVYACKFSPSGKHILTIALDGSSRVWDVETKALLKDFTFHSGCCLNADWLNDDIFISCGSDSLILVVSLHAAVPLRTLTGHKGEVNQLALTADRGMAASCGDDAKAIVWDLAPLRNLPTDVLPIGYSETSVTLGEGENAREVYNPAVHGTAQVSTLRGHDSTIAQVVWAPLAAGQTAQKIAATCSFDCTARIWDVTTGTCLHVIAGHLAKCYAACFSPDGRYVVTGAGDASLFVTSVKVSFSSVYRRFSLV</sequence>
<keyword evidence="2 5" id="KW-0853">WD repeat</keyword>
<dbReference type="PROSITE" id="PS50896">
    <property type="entry name" value="LISH"/>
    <property type="match status" value="1"/>
</dbReference>
<dbReference type="PANTHER" id="PTHR22846:SF2">
    <property type="entry name" value="F-BOX-LIKE_WD REPEAT-CONTAINING PROTEIN EBI"/>
    <property type="match status" value="1"/>
</dbReference>
<dbReference type="PRINTS" id="PR00320">
    <property type="entry name" value="GPROTEINBRPT"/>
</dbReference>
<dbReference type="AlphaFoldDB" id="A0A165PWT0"/>
<dbReference type="PROSITE" id="PS50294">
    <property type="entry name" value="WD_REPEATS_REGION"/>
    <property type="match status" value="3"/>
</dbReference>
<dbReference type="InParanoid" id="A0A165PWT0"/>
<dbReference type="PANTHER" id="PTHR22846">
    <property type="entry name" value="WD40 REPEAT PROTEIN"/>
    <property type="match status" value="1"/>
</dbReference>
<dbReference type="SUPFAM" id="SSF50978">
    <property type="entry name" value="WD40 repeat-like"/>
    <property type="match status" value="1"/>
</dbReference>
<evidence type="ECO:0000256" key="2">
    <source>
        <dbReference type="ARBA" id="ARBA00022574"/>
    </source>
</evidence>
<protein>
    <submittedName>
        <fullName evidence="6">WD40 repeat-like protein</fullName>
    </submittedName>
</protein>
<feature type="repeat" description="WD" evidence="5">
    <location>
        <begin position="206"/>
        <end position="240"/>
    </location>
</feature>
<dbReference type="PROSITE" id="PS50082">
    <property type="entry name" value="WD_REPEATS_2"/>
    <property type="match status" value="5"/>
</dbReference>
<organism evidence="6 7">
    <name type="scientific">Exidia glandulosa HHB12029</name>
    <dbReference type="NCBI Taxonomy" id="1314781"/>
    <lineage>
        <taxon>Eukaryota</taxon>
        <taxon>Fungi</taxon>
        <taxon>Dikarya</taxon>
        <taxon>Basidiomycota</taxon>
        <taxon>Agaricomycotina</taxon>
        <taxon>Agaricomycetes</taxon>
        <taxon>Auriculariales</taxon>
        <taxon>Exidiaceae</taxon>
        <taxon>Exidia</taxon>
    </lineage>
</organism>
<dbReference type="CDD" id="cd00200">
    <property type="entry name" value="WD40"/>
    <property type="match status" value="1"/>
</dbReference>
<dbReference type="InterPro" id="IPR045183">
    <property type="entry name" value="Ebi-like"/>
</dbReference>
<dbReference type="GO" id="GO:0003714">
    <property type="term" value="F:transcription corepressor activity"/>
    <property type="evidence" value="ECO:0007669"/>
    <property type="project" value="InterPro"/>
</dbReference>
<comment type="subcellular location">
    <subcellularLocation>
        <location evidence="1">Nucleus</location>
    </subcellularLocation>
</comment>
<evidence type="ECO:0000256" key="4">
    <source>
        <dbReference type="ARBA" id="ARBA00023242"/>
    </source>
</evidence>
<dbReference type="InterPro" id="IPR036322">
    <property type="entry name" value="WD40_repeat_dom_sf"/>
</dbReference>
<evidence type="ECO:0000256" key="5">
    <source>
        <dbReference type="PROSITE-ProRule" id="PRU00221"/>
    </source>
</evidence>
<dbReference type="SMART" id="SM00320">
    <property type="entry name" value="WD40"/>
    <property type="match status" value="7"/>
</dbReference>
<dbReference type="Pfam" id="PF08513">
    <property type="entry name" value="LisH"/>
    <property type="match status" value="1"/>
</dbReference>
<name>A0A165PWT0_EXIGL</name>
<proteinExistence type="predicted"/>
<evidence type="ECO:0000313" key="6">
    <source>
        <dbReference type="EMBL" id="KZW02769.1"/>
    </source>
</evidence>
<accession>A0A165PWT0</accession>
<dbReference type="Gene3D" id="1.20.960.30">
    <property type="match status" value="1"/>
</dbReference>
<dbReference type="GO" id="GO:0006357">
    <property type="term" value="P:regulation of transcription by RNA polymerase II"/>
    <property type="evidence" value="ECO:0007669"/>
    <property type="project" value="TreeGrafter"/>
</dbReference>
<dbReference type="InterPro" id="IPR020472">
    <property type="entry name" value="WD40_PAC1"/>
</dbReference>
<evidence type="ECO:0000313" key="7">
    <source>
        <dbReference type="Proteomes" id="UP000077266"/>
    </source>
</evidence>
<dbReference type="InterPro" id="IPR001680">
    <property type="entry name" value="WD40_rpt"/>
</dbReference>
<keyword evidence="4" id="KW-0539">Nucleus</keyword>
<keyword evidence="3" id="KW-0677">Repeat</keyword>
<dbReference type="InterPro" id="IPR019775">
    <property type="entry name" value="WD40_repeat_CS"/>
</dbReference>
<gene>
    <name evidence="6" type="ORF">EXIGLDRAFT_372571</name>
</gene>
<feature type="repeat" description="WD" evidence="5">
    <location>
        <begin position="465"/>
        <end position="512"/>
    </location>
</feature>
<dbReference type="Pfam" id="PF00400">
    <property type="entry name" value="WD40"/>
    <property type="match status" value="6"/>
</dbReference>
<keyword evidence="7" id="KW-1185">Reference proteome</keyword>
<dbReference type="PROSITE" id="PS00678">
    <property type="entry name" value="WD_REPEATS_1"/>
    <property type="match status" value="4"/>
</dbReference>
<dbReference type="Proteomes" id="UP000077266">
    <property type="component" value="Unassembled WGS sequence"/>
</dbReference>
<dbReference type="EMBL" id="KV425886">
    <property type="protein sequence ID" value="KZW02769.1"/>
    <property type="molecule type" value="Genomic_DNA"/>
</dbReference>